<organism evidence="2 3">
    <name type="scientific">Brassica cretica</name>
    <name type="common">Mustard</name>
    <dbReference type="NCBI Taxonomy" id="69181"/>
    <lineage>
        <taxon>Eukaryota</taxon>
        <taxon>Viridiplantae</taxon>
        <taxon>Streptophyta</taxon>
        <taxon>Embryophyta</taxon>
        <taxon>Tracheophyta</taxon>
        <taxon>Spermatophyta</taxon>
        <taxon>Magnoliopsida</taxon>
        <taxon>eudicotyledons</taxon>
        <taxon>Gunneridae</taxon>
        <taxon>Pentapetalae</taxon>
        <taxon>rosids</taxon>
        <taxon>malvids</taxon>
        <taxon>Brassicales</taxon>
        <taxon>Brassicaceae</taxon>
        <taxon>Brassiceae</taxon>
        <taxon>Brassica</taxon>
    </lineage>
</organism>
<proteinExistence type="predicted"/>
<evidence type="ECO:0000256" key="1">
    <source>
        <dbReference type="SAM" id="MobiDB-lite"/>
    </source>
</evidence>
<gene>
    <name evidence="2" type="ORF">DY000_02040019</name>
</gene>
<evidence type="ECO:0000313" key="2">
    <source>
        <dbReference type="EMBL" id="KAF3527326.1"/>
    </source>
</evidence>
<reference evidence="2 3" key="1">
    <citation type="journal article" date="2020" name="BMC Genomics">
        <title>Intraspecific diversification of the crop wild relative Brassica cretica Lam. using demographic model selection.</title>
        <authorList>
            <person name="Kioukis A."/>
            <person name="Michalopoulou V.A."/>
            <person name="Briers L."/>
            <person name="Pirintsos S."/>
            <person name="Studholme D.J."/>
            <person name="Pavlidis P."/>
            <person name="Sarris P.F."/>
        </authorList>
    </citation>
    <scope>NUCLEOTIDE SEQUENCE [LARGE SCALE GENOMIC DNA]</scope>
    <source>
        <strain evidence="3">cv. PFS-1207/04</strain>
    </source>
</reference>
<keyword evidence="3" id="KW-1185">Reference proteome</keyword>
<name>A0ABQ7B5N3_BRACR</name>
<feature type="region of interest" description="Disordered" evidence="1">
    <location>
        <begin position="120"/>
        <end position="139"/>
    </location>
</feature>
<accession>A0ABQ7B5N3</accession>
<protein>
    <submittedName>
        <fullName evidence="2">Uncharacterized protein</fullName>
    </submittedName>
</protein>
<dbReference type="EMBL" id="QGKV02001507">
    <property type="protein sequence ID" value="KAF3527326.1"/>
    <property type="molecule type" value="Genomic_DNA"/>
</dbReference>
<dbReference type="Proteomes" id="UP000266723">
    <property type="component" value="Unassembled WGS sequence"/>
</dbReference>
<sequence length="139" mass="14917">MKEAGQDEDFDPSQTLDDANLMVEGVILSDSELMVDEDFDDLQEWEQGEITDPMEEEEVVDHDTAVEVNGEAVQDNMDDASEKIPKNKATKPGTVALGGSTKKRNVQNLVSPRKKLLAKAASKAGGKGAAASKKAITKA</sequence>
<comment type="caution">
    <text evidence="2">The sequence shown here is derived from an EMBL/GenBank/DDBJ whole genome shotgun (WGS) entry which is preliminary data.</text>
</comment>
<evidence type="ECO:0000313" key="3">
    <source>
        <dbReference type="Proteomes" id="UP000266723"/>
    </source>
</evidence>
<feature type="region of interest" description="Disordered" evidence="1">
    <location>
        <begin position="77"/>
        <end position="103"/>
    </location>
</feature>